<evidence type="ECO:0000259" key="1">
    <source>
        <dbReference type="Pfam" id="PF03372"/>
    </source>
</evidence>
<gene>
    <name evidence="2" type="ORF">GCM10010191_02990</name>
</gene>
<dbReference type="Gene3D" id="3.60.10.10">
    <property type="entry name" value="Endonuclease/exonuclease/phosphatase"/>
    <property type="match status" value="1"/>
</dbReference>
<protein>
    <recommendedName>
        <fullName evidence="1">Endonuclease/exonuclease/phosphatase domain-containing protein</fullName>
    </recommendedName>
</protein>
<dbReference type="InterPro" id="IPR005135">
    <property type="entry name" value="Endo/exonuclease/phosphatase"/>
</dbReference>
<evidence type="ECO:0000313" key="3">
    <source>
        <dbReference type="Proteomes" id="UP001501231"/>
    </source>
</evidence>
<proteinExistence type="predicted"/>
<reference evidence="2 3" key="1">
    <citation type="journal article" date="2019" name="Int. J. Syst. Evol. Microbiol.">
        <title>The Global Catalogue of Microorganisms (GCM) 10K type strain sequencing project: providing services to taxonomists for standard genome sequencing and annotation.</title>
        <authorList>
            <consortium name="The Broad Institute Genomics Platform"/>
            <consortium name="The Broad Institute Genome Sequencing Center for Infectious Disease"/>
            <person name="Wu L."/>
            <person name="Ma J."/>
        </authorList>
    </citation>
    <scope>NUCLEOTIDE SEQUENCE [LARGE SCALE GENOMIC DNA]</scope>
    <source>
        <strain evidence="2 3">JCM 3325</strain>
    </source>
</reference>
<name>A0ABN3ICC1_9ACTN</name>
<accession>A0ABN3ICC1</accession>
<dbReference type="InterPro" id="IPR051916">
    <property type="entry name" value="GPI-anchor_lipid_remodeler"/>
</dbReference>
<evidence type="ECO:0000313" key="2">
    <source>
        <dbReference type="EMBL" id="GAA2399407.1"/>
    </source>
</evidence>
<dbReference type="InterPro" id="IPR036691">
    <property type="entry name" value="Endo/exonu/phosph_ase_sf"/>
</dbReference>
<sequence>MEWTWEASHAPGRWQRRLGDSTVDIGNAVLSRWPIAARHAARLPAPDADDEGRLALHARVQTPEHQISFFTTQLASPIHASAARCRQVRALAGFVAAHRGGTAFPAVVTGDFNAWPDSEEIRLFGGYKTAPAVPGQVLLDAWEHADPAAPSATWDASNPYVAPGFDPSVRVDYIHVGPPGPAGIGHVRSIRRTGDGPVDDVWPSDHAAVIADLATQPVLRQ</sequence>
<dbReference type="Pfam" id="PF03372">
    <property type="entry name" value="Exo_endo_phos"/>
    <property type="match status" value="1"/>
</dbReference>
<dbReference type="PANTHER" id="PTHR14859:SF1">
    <property type="entry name" value="PGAP2-INTERACTING PROTEIN"/>
    <property type="match status" value="1"/>
</dbReference>
<dbReference type="SUPFAM" id="SSF56219">
    <property type="entry name" value="DNase I-like"/>
    <property type="match status" value="1"/>
</dbReference>
<dbReference type="EMBL" id="BAAARW010000001">
    <property type="protein sequence ID" value="GAA2399407.1"/>
    <property type="molecule type" value="Genomic_DNA"/>
</dbReference>
<feature type="domain" description="Endonuclease/exonuclease/phosphatase" evidence="1">
    <location>
        <begin position="18"/>
        <end position="206"/>
    </location>
</feature>
<organism evidence="2 3">
    <name type="scientific">Actinomadura vinacea</name>
    <dbReference type="NCBI Taxonomy" id="115336"/>
    <lineage>
        <taxon>Bacteria</taxon>
        <taxon>Bacillati</taxon>
        <taxon>Actinomycetota</taxon>
        <taxon>Actinomycetes</taxon>
        <taxon>Streptosporangiales</taxon>
        <taxon>Thermomonosporaceae</taxon>
        <taxon>Actinomadura</taxon>
    </lineage>
</organism>
<dbReference type="PANTHER" id="PTHR14859">
    <property type="entry name" value="CALCOFLUOR WHITE HYPERSENSITIVE PROTEIN PRECURSOR"/>
    <property type="match status" value="1"/>
</dbReference>
<dbReference type="Proteomes" id="UP001501231">
    <property type="component" value="Unassembled WGS sequence"/>
</dbReference>
<keyword evidence="3" id="KW-1185">Reference proteome</keyword>
<comment type="caution">
    <text evidence="2">The sequence shown here is derived from an EMBL/GenBank/DDBJ whole genome shotgun (WGS) entry which is preliminary data.</text>
</comment>